<keyword evidence="1" id="KW-0175">Coiled coil</keyword>
<proteinExistence type="predicted"/>
<feature type="coiled-coil region" evidence="1">
    <location>
        <begin position="185"/>
        <end position="232"/>
    </location>
</feature>
<dbReference type="InterPro" id="IPR039942">
    <property type="entry name" value="SBSPO"/>
</dbReference>
<dbReference type="PANTHER" id="PTHR20920">
    <property type="entry name" value="RPE-SPONDIN"/>
    <property type="match status" value="1"/>
</dbReference>
<dbReference type="OrthoDB" id="336181at2759"/>
<protein>
    <submittedName>
        <fullName evidence="2">Uncharacterized protein</fullName>
    </submittedName>
</protein>
<evidence type="ECO:0000313" key="3">
    <source>
        <dbReference type="Proteomes" id="UP000683360"/>
    </source>
</evidence>
<keyword evidence="3" id="KW-1185">Reference proteome</keyword>
<organism evidence="2 3">
    <name type="scientific">Mytilus edulis</name>
    <name type="common">Blue mussel</name>
    <dbReference type="NCBI Taxonomy" id="6550"/>
    <lineage>
        <taxon>Eukaryota</taxon>
        <taxon>Metazoa</taxon>
        <taxon>Spiralia</taxon>
        <taxon>Lophotrochozoa</taxon>
        <taxon>Mollusca</taxon>
        <taxon>Bivalvia</taxon>
        <taxon>Autobranchia</taxon>
        <taxon>Pteriomorphia</taxon>
        <taxon>Mytilida</taxon>
        <taxon>Mytiloidea</taxon>
        <taxon>Mytilidae</taxon>
        <taxon>Mytilinae</taxon>
        <taxon>Mytilus</taxon>
    </lineage>
</organism>
<accession>A0A8S3SZ32</accession>
<reference evidence="2" key="1">
    <citation type="submission" date="2021-03" db="EMBL/GenBank/DDBJ databases">
        <authorList>
            <person name="Bekaert M."/>
        </authorList>
    </citation>
    <scope>NUCLEOTIDE SEQUENCE</scope>
</reference>
<dbReference type="PANTHER" id="PTHR20920:SF5">
    <property type="entry name" value="SMB DOMAIN-CONTAINING PROTEIN"/>
    <property type="match status" value="1"/>
</dbReference>
<gene>
    <name evidence="2" type="ORF">MEDL_39830</name>
</gene>
<comment type="caution">
    <text evidence="2">The sequence shown here is derived from an EMBL/GenBank/DDBJ whole genome shotgun (WGS) entry which is preliminary data.</text>
</comment>
<name>A0A8S3SZ32_MYTED</name>
<dbReference type="AlphaFoldDB" id="A0A8S3SZ32"/>
<evidence type="ECO:0000313" key="2">
    <source>
        <dbReference type="EMBL" id="CAG2226779.1"/>
    </source>
</evidence>
<dbReference type="Proteomes" id="UP000683360">
    <property type="component" value="Unassembled WGS sequence"/>
</dbReference>
<dbReference type="EMBL" id="CAJPWZ010001936">
    <property type="protein sequence ID" value="CAG2226779.1"/>
    <property type="molecule type" value="Genomic_DNA"/>
</dbReference>
<sequence length="244" mass="27884">MQQSLYVQWILYRYGFMVLLFKVVEPLPCVLSEWSNWSAPDDLGTVSRRRNVITLATGNDEECGDLRQLRKEPLPCVLSDWTSWSAPDASGIASRYRKVIRAALNNGEECGDLLQFRKVFPFSNGFLLDTSSIQSSGGLTPGNKQYLTMSDLYDTKTELQNGIDQVGRETKSLRHDVDNKFTIFTSQVQQILASYKQEVDKLKNAMDLHSELNELMHNHTKLQNEFETLKENAVQQQIILTNQK</sequence>
<evidence type="ECO:0000256" key="1">
    <source>
        <dbReference type="SAM" id="Coils"/>
    </source>
</evidence>